<keyword evidence="3" id="KW-0378">Hydrolase</keyword>
<evidence type="ECO:0000259" key="5">
    <source>
        <dbReference type="SMART" id="SM00849"/>
    </source>
</evidence>
<protein>
    <submittedName>
        <fullName evidence="6">Beta-lactamase-like protein</fullName>
    </submittedName>
</protein>
<gene>
    <name evidence="6" type="ORF">IWX46DRAFT_599476</name>
</gene>
<accession>A0ABR1MDU6</accession>
<dbReference type="InterPro" id="IPR001279">
    <property type="entry name" value="Metallo-B-lactamas"/>
</dbReference>
<dbReference type="PANTHER" id="PTHR23131">
    <property type="entry name" value="ENDORIBONUCLEASE LACTB2"/>
    <property type="match status" value="1"/>
</dbReference>
<comment type="caution">
    <text evidence="6">The sequence shown here is derived from an EMBL/GenBank/DDBJ whole genome shotgun (WGS) entry which is preliminary data.</text>
</comment>
<dbReference type="InterPro" id="IPR047921">
    <property type="entry name" value="LACTB2-like_MBL-fold"/>
</dbReference>
<dbReference type="InterPro" id="IPR036866">
    <property type="entry name" value="RibonucZ/Hydroxyglut_hydro"/>
</dbReference>
<dbReference type="Gene3D" id="3.60.15.10">
    <property type="entry name" value="Ribonuclease Z/Hydroxyacylglutathione hydrolase-like"/>
    <property type="match status" value="1"/>
</dbReference>
<keyword evidence="2" id="KW-0479">Metal-binding</keyword>
<dbReference type="PANTHER" id="PTHR23131:SF0">
    <property type="entry name" value="ENDORIBONUCLEASE LACTB2"/>
    <property type="match status" value="1"/>
</dbReference>
<dbReference type="EMBL" id="JBBPDW010000014">
    <property type="protein sequence ID" value="KAK7546685.1"/>
    <property type="molecule type" value="Genomic_DNA"/>
</dbReference>
<dbReference type="SMART" id="SM00849">
    <property type="entry name" value="Lactamase_B"/>
    <property type="match status" value="1"/>
</dbReference>
<dbReference type="Pfam" id="PF17778">
    <property type="entry name" value="WHD_BLACT"/>
    <property type="match status" value="1"/>
</dbReference>
<evidence type="ECO:0000313" key="7">
    <source>
        <dbReference type="Proteomes" id="UP001365128"/>
    </source>
</evidence>
<sequence>MRLPFFSIRRASTMATQLTALPEVERLSPRVIRILGGNPGKFTLQGTNTYLIGRGPHRLLVDTGEGKPAWQSALRSVLAAENASISDALLTHWHPDHVQGVPDLLALCPSARIHKHQPASSSQWCDIHDGQTFTTDGATLRAFHCPGHTADHMAFVLDDEDAMFTGDNVLGAGTAVFEDLAAYMASLAGMAERFGGRAYPGHGPVVEDGRARIAEYMHHRMEREAQVVQVLGSGDGVDGRGWTPMQIVKVIYKDVPENLHDAAQRGVVQVLEKLQKEERAKPVGNGPTWALCGRGNL</sequence>
<dbReference type="Pfam" id="PF00753">
    <property type="entry name" value="Lactamase_B"/>
    <property type="match status" value="1"/>
</dbReference>
<feature type="domain" description="Metallo-beta-lactamase" evidence="5">
    <location>
        <begin position="46"/>
        <end position="202"/>
    </location>
</feature>
<comment type="similarity">
    <text evidence="1">Belongs to the metallo-beta-lactamase superfamily. Glyoxalase II family.</text>
</comment>
<evidence type="ECO:0000313" key="6">
    <source>
        <dbReference type="EMBL" id="KAK7546685.1"/>
    </source>
</evidence>
<keyword evidence="4" id="KW-0862">Zinc</keyword>
<dbReference type="SUPFAM" id="SSF56281">
    <property type="entry name" value="Metallo-hydrolase/oxidoreductase"/>
    <property type="match status" value="1"/>
</dbReference>
<evidence type="ECO:0000256" key="3">
    <source>
        <dbReference type="ARBA" id="ARBA00022801"/>
    </source>
</evidence>
<dbReference type="InterPro" id="IPR036388">
    <property type="entry name" value="WH-like_DNA-bd_sf"/>
</dbReference>
<reference evidence="6 7" key="1">
    <citation type="submission" date="2024-04" db="EMBL/GenBank/DDBJ databases">
        <title>Phyllosticta paracitricarpa is synonymous to the EU quarantine fungus P. citricarpa based on phylogenomic analyses.</title>
        <authorList>
            <consortium name="Lawrence Berkeley National Laboratory"/>
            <person name="Van Ingen-Buijs V.A."/>
            <person name="Van Westerhoven A.C."/>
            <person name="Haridas S."/>
            <person name="Skiadas P."/>
            <person name="Martin F."/>
            <person name="Groenewald J.Z."/>
            <person name="Crous P.W."/>
            <person name="Seidl M.F."/>
        </authorList>
    </citation>
    <scope>NUCLEOTIDE SEQUENCE [LARGE SCALE GENOMIC DNA]</scope>
    <source>
        <strain evidence="6 7">CBS 122670</strain>
    </source>
</reference>
<keyword evidence="7" id="KW-1185">Reference proteome</keyword>
<organism evidence="6 7">
    <name type="scientific">Phyllosticta citricarpa</name>
    <dbReference type="NCBI Taxonomy" id="55181"/>
    <lineage>
        <taxon>Eukaryota</taxon>
        <taxon>Fungi</taxon>
        <taxon>Dikarya</taxon>
        <taxon>Ascomycota</taxon>
        <taxon>Pezizomycotina</taxon>
        <taxon>Dothideomycetes</taxon>
        <taxon>Dothideomycetes incertae sedis</taxon>
        <taxon>Botryosphaeriales</taxon>
        <taxon>Phyllostictaceae</taxon>
        <taxon>Phyllosticta</taxon>
    </lineage>
</organism>
<dbReference type="InterPro" id="IPR041516">
    <property type="entry name" value="LACTB2_WH"/>
</dbReference>
<dbReference type="CDD" id="cd07722">
    <property type="entry name" value="LACTB2-like_MBL-fold"/>
    <property type="match status" value="1"/>
</dbReference>
<dbReference type="InterPro" id="IPR050662">
    <property type="entry name" value="Sec-metab_biosynth-thioest"/>
</dbReference>
<evidence type="ECO:0000256" key="1">
    <source>
        <dbReference type="ARBA" id="ARBA00006759"/>
    </source>
</evidence>
<dbReference type="Gene3D" id="1.10.10.10">
    <property type="entry name" value="Winged helix-like DNA-binding domain superfamily/Winged helix DNA-binding domain"/>
    <property type="match status" value="1"/>
</dbReference>
<dbReference type="Proteomes" id="UP001365128">
    <property type="component" value="Unassembled WGS sequence"/>
</dbReference>
<proteinExistence type="inferred from homology"/>
<evidence type="ECO:0000256" key="4">
    <source>
        <dbReference type="ARBA" id="ARBA00022833"/>
    </source>
</evidence>
<evidence type="ECO:0000256" key="2">
    <source>
        <dbReference type="ARBA" id="ARBA00022723"/>
    </source>
</evidence>
<name>A0ABR1MDU6_9PEZI</name>